<organism evidence="2 3">
    <name type="scientific">Linum trigynum</name>
    <dbReference type="NCBI Taxonomy" id="586398"/>
    <lineage>
        <taxon>Eukaryota</taxon>
        <taxon>Viridiplantae</taxon>
        <taxon>Streptophyta</taxon>
        <taxon>Embryophyta</taxon>
        <taxon>Tracheophyta</taxon>
        <taxon>Spermatophyta</taxon>
        <taxon>Magnoliopsida</taxon>
        <taxon>eudicotyledons</taxon>
        <taxon>Gunneridae</taxon>
        <taxon>Pentapetalae</taxon>
        <taxon>rosids</taxon>
        <taxon>fabids</taxon>
        <taxon>Malpighiales</taxon>
        <taxon>Linaceae</taxon>
        <taxon>Linum</taxon>
    </lineage>
</organism>
<dbReference type="AlphaFoldDB" id="A0AAV2E7V1"/>
<name>A0AAV2E7V1_9ROSI</name>
<sequence length="109" mass="12184">MSTGTPTPFTLDTPGHSKNDQQNPQVLCHCGLRVKVKLEVDDRGEHLNCVFPAEKEQVGICSNEYLQPLAVDDQTEGEDFEDSTSQWSQCSESEDDNTEEGFNIDWHGP</sequence>
<dbReference type="Proteomes" id="UP001497516">
    <property type="component" value="Chromosome 4"/>
</dbReference>
<feature type="region of interest" description="Disordered" evidence="1">
    <location>
        <begin position="1"/>
        <end position="22"/>
    </location>
</feature>
<proteinExistence type="predicted"/>
<feature type="compositionally biased region" description="Polar residues" evidence="1">
    <location>
        <begin position="1"/>
        <end position="10"/>
    </location>
</feature>
<evidence type="ECO:0000313" key="2">
    <source>
        <dbReference type="EMBL" id="CAL1381949.1"/>
    </source>
</evidence>
<protein>
    <submittedName>
        <fullName evidence="2">Uncharacterized protein</fullName>
    </submittedName>
</protein>
<keyword evidence="3" id="KW-1185">Reference proteome</keyword>
<gene>
    <name evidence="2" type="ORF">LTRI10_LOCUS23301</name>
</gene>
<feature type="region of interest" description="Disordered" evidence="1">
    <location>
        <begin position="73"/>
        <end position="109"/>
    </location>
</feature>
<dbReference type="EMBL" id="OZ034817">
    <property type="protein sequence ID" value="CAL1381949.1"/>
    <property type="molecule type" value="Genomic_DNA"/>
</dbReference>
<evidence type="ECO:0000256" key="1">
    <source>
        <dbReference type="SAM" id="MobiDB-lite"/>
    </source>
</evidence>
<reference evidence="2 3" key="1">
    <citation type="submission" date="2024-04" db="EMBL/GenBank/DDBJ databases">
        <authorList>
            <person name="Fracassetti M."/>
        </authorList>
    </citation>
    <scope>NUCLEOTIDE SEQUENCE [LARGE SCALE GENOMIC DNA]</scope>
</reference>
<accession>A0AAV2E7V1</accession>
<evidence type="ECO:0000313" key="3">
    <source>
        <dbReference type="Proteomes" id="UP001497516"/>
    </source>
</evidence>
<feature type="compositionally biased region" description="Acidic residues" evidence="1">
    <location>
        <begin position="73"/>
        <end position="82"/>
    </location>
</feature>